<evidence type="ECO:0000259" key="1">
    <source>
        <dbReference type="Pfam" id="PF08486"/>
    </source>
</evidence>
<dbReference type="RefSeq" id="WP_194029096.1">
    <property type="nucleotide sequence ID" value="NZ_JADEWZ010000010.1"/>
</dbReference>
<gene>
    <name evidence="2" type="ORF">IQ249_08900</name>
</gene>
<keyword evidence="3" id="KW-1185">Reference proteome</keyword>
<dbReference type="NCBIfam" id="TIGR02669">
    <property type="entry name" value="SpoIID_LytB"/>
    <property type="match status" value="1"/>
</dbReference>
<dbReference type="Pfam" id="PF08486">
    <property type="entry name" value="SpoIID"/>
    <property type="match status" value="1"/>
</dbReference>
<dbReference type="InterPro" id="IPR051922">
    <property type="entry name" value="Bact_Sporulation_Assoc"/>
</dbReference>
<sequence length="373" mass="40962">MMTDRFFGIAFFLRWQWWYSLGILLLALPAQAADVRVAIKQGVSQIQIGGSKTIIVRDRAGKKLGEIPSGYSHTARKSGGTIALGNVQNSELWLKPTSEGYLWIGNRWYRGDARLFISRNGVSAINHVDIEDYLYSVVGAEMIASWHIEALKAQAVAARSYALHKQAESRNRSYDVDTTTATQVYKGLEGEASSTQRAVRETAGEVMVYEGKIILAVFHSSSGGHTENVEDIWSSPLPYLRGVADYDRDAPVYQWTKSFSRAELSRLVGGVGTIQSMTPARTTPQGRIVTMQVTGDRETRQVSGAQLRSALGLRSRLFTVSATGSGFIIQGRGFGHGVGLSQWGAKALAEQGYNYRQILGHYYQNAALSRIGG</sequence>
<protein>
    <submittedName>
        <fullName evidence="2">SpoIID/LytB domain-containing protein</fullName>
    </submittedName>
</protein>
<proteinExistence type="predicted"/>
<comment type="caution">
    <text evidence="2">The sequence shown here is derived from an EMBL/GenBank/DDBJ whole genome shotgun (WGS) entry which is preliminary data.</text>
</comment>
<feature type="domain" description="Sporulation stage II protein D amidase enhancer LytB N-terminal" evidence="1">
    <location>
        <begin position="119"/>
        <end position="209"/>
    </location>
</feature>
<accession>A0A8J7JA38</accession>
<dbReference type="EMBL" id="JADEWZ010000010">
    <property type="protein sequence ID" value="MBE9116010.1"/>
    <property type="molecule type" value="Genomic_DNA"/>
</dbReference>
<dbReference type="PANTHER" id="PTHR30032">
    <property type="entry name" value="N-ACETYLMURAMOYL-L-ALANINE AMIDASE-RELATED"/>
    <property type="match status" value="1"/>
</dbReference>
<name>A0A8J7JA38_9CYAN</name>
<dbReference type="GO" id="GO:0030435">
    <property type="term" value="P:sporulation resulting in formation of a cellular spore"/>
    <property type="evidence" value="ECO:0007669"/>
    <property type="project" value="InterPro"/>
</dbReference>
<evidence type="ECO:0000313" key="2">
    <source>
        <dbReference type="EMBL" id="MBE9116010.1"/>
    </source>
</evidence>
<dbReference type="AlphaFoldDB" id="A0A8J7JA38"/>
<dbReference type="Proteomes" id="UP000654482">
    <property type="component" value="Unassembled WGS sequence"/>
</dbReference>
<reference evidence="2" key="1">
    <citation type="submission" date="2020-10" db="EMBL/GenBank/DDBJ databases">
        <authorList>
            <person name="Castelo-Branco R."/>
            <person name="Eusebio N."/>
            <person name="Adriana R."/>
            <person name="Vieira A."/>
            <person name="Brugerolle De Fraissinette N."/>
            <person name="Rezende De Castro R."/>
            <person name="Schneider M.P."/>
            <person name="Vasconcelos V."/>
            <person name="Leao P.N."/>
        </authorList>
    </citation>
    <scope>NUCLEOTIDE SEQUENCE</scope>
    <source>
        <strain evidence="2">LEGE 07157</strain>
    </source>
</reference>
<dbReference type="InterPro" id="IPR013486">
    <property type="entry name" value="SpoIID/LytB"/>
</dbReference>
<dbReference type="GO" id="GO:0030288">
    <property type="term" value="C:outer membrane-bounded periplasmic space"/>
    <property type="evidence" value="ECO:0007669"/>
    <property type="project" value="TreeGrafter"/>
</dbReference>
<dbReference type="PANTHER" id="PTHR30032:SF4">
    <property type="entry name" value="AMIDASE ENHANCER"/>
    <property type="match status" value="1"/>
</dbReference>
<organism evidence="2 3">
    <name type="scientific">Lusitaniella coriacea LEGE 07157</name>
    <dbReference type="NCBI Taxonomy" id="945747"/>
    <lineage>
        <taxon>Bacteria</taxon>
        <taxon>Bacillati</taxon>
        <taxon>Cyanobacteriota</taxon>
        <taxon>Cyanophyceae</taxon>
        <taxon>Spirulinales</taxon>
        <taxon>Lusitaniellaceae</taxon>
        <taxon>Lusitaniella</taxon>
    </lineage>
</organism>
<evidence type="ECO:0000313" key="3">
    <source>
        <dbReference type="Proteomes" id="UP000654482"/>
    </source>
</evidence>
<dbReference type="InterPro" id="IPR013693">
    <property type="entry name" value="SpoIID/LytB_N"/>
</dbReference>